<dbReference type="Proteomes" id="UP000271925">
    <property type="component" value="Unassembled WGS sequence"/>
</dbReference>
<protein>
    <submittedName>
        <fullName evidence="2">Uncharacterized protein</fullName>
    </submittedName>
</protein>
<reference evidence="2 3" key="1">
    <citation type="submission" date="2018-11" db="EMBL/GenBank/DDBJ databases">
        <authorList>
            <person name="Zhou Z."/>
            <person name="Wang G."/>
        </authorList>
    </citation>
    <scope>NUCLEOTIDE SEQUENCE [LARGE SCALE GENOMIC DNA]</scope>
    <source>
        <strain evidence="2 3">KCTC52004</strain>
    </source>
</reference>
<name>A0A3P1BPD2_9BACT</name>
<dbReference type="OrthoDB" id="1776264at2"/>
<feature type="region of interest" description="Disordered" evidence="1">
    <location>
        <begin position="70"/>
        <end position="91"/>
    </location>
</feature>
<keyword evidence="3" id="KW-1185">Reference proteome</keyword>
<comment type="caution">
    <text evidence="2">The sequence shown here is derived from an EMBL/GenBank/DDBJ whole genome shotgun (WGS) entry which is preliminary data.</text>
</comment>
<dbReference type="RefSeq" id="WP_124876859.1">
    <property type="nucleotide sequence ID" value="NZ_RQJO01000009.1"/>
</dbReference>
<evidence type="ECO:0000256" key="1">
    <source>
        <dbReference type="SAM" id="MobiDB-lite"/>
    </source>
</evidence>
<proteinExistence type="predicted"/>
<dbReference type="EMBL" id="RQJO01000009">
    <property type="protein sequence ID" value="RRB02696.1"/>
    <property type="molecule type" value="Genomic_DNA"/>
</dbReference>
<evidence type="ECO:0000313" key="3">
    <source>
        <dbReference type="Proteomes" id="UP000271925"/>
    </source>
</evidence>
<gene>
    <name evidence="2" type="ORF">EHT25_19825</name>
</gene>
<evidence type="ECO:0000313" key="2">
    <source>
        <dbReference type="EMBL" id="RRB02696.1"/>
    </source>
</evidence>
<accession>A0A3P1BPD2</accession>
<dbReference type="AlphaFoldDB" id="A0A3P1BPD2"/>
<organism evidence="2 3">
    <name type="scientific">Larkinella rosea</name>
    <dbReference type="NCBI Taxonomy" id="2025312"/>
    <lineage>
        <taxon>Bacteria</taxon>
        <taxon>Pseudomonadati</taxon>
        <taxon>Bacteroidota</taxon>
        <taxon>Cytophagia</taxon>
        <taxon>Cytophagales</taxon>
        <taxon>Spirosomataceae</taxon>
        <taxon>Larkinella</taxon>
    </lineage>
</organism>
<sequence length="91" mass="10065">MYTPKAIAKGQVGRNELYVNFFQGSKLDALEYRIGEGNSKLMTCVDEADPGLPGVRYRYDSAVPPLMGTKPSAPIWESPTRGQSAGWRAYH</sequence>